<feature type="transmembrane region" description="Helical" evidence="1">
    <location>
        <begin position="115"/>
        <end position="136"/>
    </location>
</feature>
<gene>
    <name evidence="2" type="ORF">CC1G_13547</name>
</gene>
<protein>
    <submittedName>
        <fullName evidence="2">Uncharacterized protein</fullName>
    </submittedName>
</protein>
<evidence type="ECO:0000313" key="3">
    <source>
        <dbReference type="Proteomes" id="UP000001861"/>
    </source>
</evidence>
<keyword evidence="1" id="KW-0812">Transmembrane</keyword>
<feature type="transmembrane region" description="Helical" evidence="1">
    <location>
        <begin position="278"/>
        <end position="295"/>
    </location>
</feature>
<dbReference type="VEuPathDB" id="FungiDB:CC1G_13547"/>
<dbReference type="HOGENOM" id="CLU_564999_0_0_1"/>
<dbReference type="GeneID" id="6015975"/>
<keyword evidence="3" id="KW-1185">Reference proteome</keyword>
<reference evidence="2 3" key="1">
    <citation type="journal article" date="2010" name="Proc. Natl. Acad. Sci. U.S.A.">
        <title>Insights into evolution of multicellular fungi from the assembled chromosomes of the mushroom Coprinopsis cinerea (Coprinus cinereus).</title>
        <authorList>
            <person name="Stajich J.E."/>
            <person name="Wilke S.K."/>
            <person name="Ahren D."/>
            <person name="Au C.H."/>
            <person name="Birren B.W."/>
            <person name="Borodovsky M."/>
            <person name="Burns C."/>
            <person name="Canback B."/>
            <person name="Casselton L.A."/>
            <person name="Cheng C.K."/>
            <person name="Deng J."/>
            <person name="Dietrich F.S."/>
            <person name="Fargo D.C."/>
            <person name="Farman M.L."/>
            <person name="Gathman A.C."/>
            <person name="Goldberg J."/>
            <person name="Guigo R."/>
            <person name="Hoegger P.J."/>
            <person name="Hooker J.B."/>
            <person name="Huggins A."/>
            <person name="James T.Y."/>
            <person name="Kamada T."/>
            <person name="Kilaru S."/>
            <person name="Kodira C."/>
            <person name="Kues U."/>
            <person name="Kupfer D."/>
            <person name="Kwan H.S."/>
            <person name="Lomsadze A."/>
            <person name="Li W."/>
            <person name="Lilly W.W."/>
            <person name="Ma L.J."/>
            <person name="Mackey A.J."/>
            <person name="Manning G."/>
            <person name="Martin F."/>
            <person name="Muraguchi H."/>
            <person name="Natvig D.O."/>
            <person name="Palmerini H."/>
            <person name="Ramesh M.A."/>
            <person name="Rehmeyer C.J."/>
            <person name="Roe B.A."/>
            <person name="Shenoy N."/>
            <person name="Stanke M."/>
            <person name="Ter-Hovhannisyan V."/>
            <person name="Tunlid A."/>
            <person name="Velagapudi R."/>
            <person name="Vision T.J."/>
            <person name="Zeng Q."/>
            <person name="Zolan M.E."/>
            <person name="Pukkila P.J."/>
        </authorList>
    </citation>
    <scope>NUCLEOTIDE SEQUENCE [LARGE SCALE GENOMIC DNA]</scope>
    <source>
        <strain evidence="3">Okayama-7 / 130 / ATCC MYA-4618 / FGSC 9003</strain>
    </source>
</reference>
<feature type="transmembrane region" description="Helical" evidence="1">
    <location>
        <begin position="167"/>
        <end position="184"/>
    </location>
</feature>
<evidence type="ECO:0000313" key="2">
    <source>
        <dbReference type="EMBL" id="EFI28525.1"/>
    </source>
</evidence>
<comment type="caution">
    <text evidence="2">The sequence shown here is derived from an EMBL/GenBank/DDBJ whole genome shotgun (WGS) entry which is preliminary data.</text>
</comment>
<keyword evidence="1" id="KW-1133">Transmembrane helix</keyword>
<sequence>MSTTDENCLDGFPIRADVAGPGVRAAFYIQTVSTILFVWLSPKDVSSSHWSMVSTALGLSVAGIVTGVRKEISLVDALIIIDAVLLAFYACDFMNSEFVSRMKDVALLHRRPSALWVLCSTLCSLLSCTFGLYVWATAPTFGAAWYECNGTMKVTFLGLDLQEGRKVQLVLWAINALLFVVRTCKSRKMLGNAILELFFRKVPKTPSNLELLARLSKERPPFWSEFKVFGKTIKPPRVLLRNFDFIWALMFVAFTIISTEVMIKTYTKEHNLNTEWNFGQVLPVLLTLAPVFSLIDVTTRFFRKDAGDVKVATNPRVALAQQFSATLFLSLWCSPMLRKELLNTLNLTRADLKVLESLVAEAYERWDSGGRSGDLKDAWVGESDDEDEDGERFNSIYFDAKSYLSVESEVHSTQGSQFAAILWDSLHRLPGLRETLFKCKVVDDSWQLESLRVIVAQTWDLWKAHTLLKFVFDSENERSGSGG</sequence>
<keyword evidence="1" id="KW-0472">Membrane</keyword>
<name>D6RJZ1_COPC7</name>
<evidence type="ECO:0000256" key="1">
    <source>
        <dbReference type="SAM" id="Phobius"/>
    </source>
</evidence>
<organism evidence="2 3">
    <name type="scientific">Coprinopsis cinerea (strain Okayama-7 / 130 / ATCC MYA-4618 / FGSC 9003)</name>
    <name type="common">Inky cap fungus</name>
    <name type="synonym">Hormographiella aspergillata</name>
    <dbReference type="NCBI Taxonomy" id="240176"/>
    <lineage>
        <taxon>Eukaryota</taxon>
        <taxon>Fungi</taxon>
        <taxon>Dikarya</taxon>
        <taxon>Basidiomycota</taxon>
        <taxon>Agaricomycotina</taxon>
        <taxon>Agaricomycetes</taxon>
        <taxon>Agaricomycetidae</taxon>
        <taxon>Agaricales</taxon>
        <taxon>Agaricineae</taxon>
        <taxon>Psathyrellaceae</taxon>
        <taxon>Coprinopsis</taxon>
    </lineage>
</organism>
<dbReference type="Proteomes" id="UP000001861">
    <property type="component" value="Unassembled WGS sequence"/>
</dbReference>
<feature type="transmembrane region" description="Helical" evidence="1">
    <location>
        <begin position="245"/>
        <end position="266"/>
    </location>
</feature>
<feature type="transmembrane region" description="Helical" evidence="1">
    <location>
        <begin position="25"/>
        <end position="42"/>
    </location>
</feature>
<dbReference type="EMBL" id="AACS02000001">
    <property type="protein sequence ID" value="EFI28525.1"/>
    <property type="molecule type" value="Genomic_DNA"/>
</dbReference>
<dbReference type="STRING" id="240176.D6RJZ1"/>
<accession>D6RJZ1</accession>
<proteinExistence type="predicted"/>
<dbReference type="RefSeq" id="XP_002912019.1">
    <property type="nucleotide sequence ID" value="XM_002911973.1"/>
</dbReference>
<dbReference type="OrthoDB" id="5427664at2759"/>
<dbReference type="InParanoid" id="D6RJZ1"/>
<feature type="transmembrane region" description="Helical" evidence="1">
    <location>
        <begin position="74"/>
        <end position="94"/>
    </location>
</feature>
<dbReference type="eggNOG" id="ENOG502SGN3">
    <property type="taxonomic scope" value="Eukaryota"/>
</dbReference>
<feature type="transmembrane region" description="Helical" evidence="1">
    <location>
        <begin position="49"/>
        <end position="68"/>
    </location>
</feature>
<dbReference type="KEGG" id="cci:CC1G_13547"/>
<dbReference type="AlphaFoldDB" id="D6RJZ1"/>